<dbReference type="Pfam" id="PF00984">
    <property type="entry name" value="UDPG_MGDP_dh"/>
    <property type="match status" value="1"/>
</dbReference>
<dbReference type="SUPFAM" id="SSF51735">
    <property type="entry name" value="NAD(P)-binding Rossmann-fold domains"/>
    <property type="match status" value="1"/>
</dbReference>
<dbReference type="NCBIfam" id="TIGR03026">
    <property type="entry name" value="NDP-sugDHase"/>
    <property type="match status" value="1"/>
</dbReference>
<name>A0A239F0B2_9ACTN</name>
<dbReference type="PIRSF" id="PIRSF500136">
    <property type="entry name" value="UDP_ManNAc_DH"/>
    <property type="match status" value="1"/>
</dbReference>
<evidence type="ECO:0000313" key="5">
    <source>
        <dbReference type="EMBL" id="SNS50329.1"/>
    </source>
</evidence>
<dbReference type="InterPro" id="IPR036291">
    <property type="entry name" value="NAD(P)-bd_dom_sf"/>
</dbReference>
<dbReference type="GO" id="GO:0051287">
    <property type="term" value="F:NAD binding"/>
    <property type="evidence" value="ECO:0007669"/>
    <property type="project" value="InterPro"/>
</dbReference>
<evidence type="ECO:0000313" key="6">
    <source>
        <dbReference type="Proteomes" id="UP000198415"/>
    </source>
</evidence>
<sequence length="407" mass="43635">MVGIGYAGLPMAVALAQAGNRVYGYDIDYHRVEQVNAGRSPVDTVTDAELRSLGPDLRASVDPAVLGDCDVILVCAPTPVEDGAPNLEPLLGAVRTVRDQLHRGQLVVVESTTHPGTTDGLVRPVLEETGLTAGADFNLAYSPERIDPGNATFGVSNTPRVVGGLTTACRDRAAELYGQVGTVHLTRGMREAEAAKILENTYRQVNIALVNEFSQICWAMDIDVWDTVHAASTKPYGFAPFWPGAGVGGHCIPADPLYLVHAAASQGRPFRMAETAHEINEGQPLWVADRVCKELESGGRAAAASTVLLLGVTYKADTADIRHSPAEPIARALQERGVRVRFHDPYAEELSWRGGHVEREPDLAAALAEADMTVVLQRHREYEPKVLAGARSLFDTTGKVPVAAGRL</sequence>
<evidence type="ECO:0000259" key="4">
    <source>
        <dbReference type="SMART" id="SM00984"/>
    </source>
</evidence>
<reference evidence="5 6" key="1">
    <citation type="submission" date="2017-06" db="EMBL/GenBank/DDBJ databases">
        <authorList>
            <person name="Kim H.J."/>
            <person name="Triplett B.A."/>
        </authorList>
    </citation>
    <scope>NUCLEOTIDE SEQUENCE [LARGE SCALE GENOMIC DNA]</scope>
    <source>
        <strain evidence="5 6">DSM 43151</strain>
    </source>
</reference>
<dbReference type="PIRSF" id="PIRSF000124">
    <property type="entry name" value="UDPglc_GDPman_dh"/>
    <property type="match status" value="1"/>
</dbReference>
<proteinExistence type="inferred from homology"/>
<dbReference type="AlphaFoldDB" id="A0A239F0B2"/>
<gene>
    <name evidence="5" type="ORF">SAMN06264365_11715</name>
</gene>
<dbReference type="InterPro" id="IPR014027">
    <property type="entry name" value="UDP-Glc/GDP-Man_DH_C"/>
</dbReference>
<dbReference type="InterPro" id="IPR036220">
    <property type="entry name" value="UDP-Glc/GDP-Man_DH_C_sf"/>
</dbReference>
<dbReference type="Pfam" id="PF03720">
    <property type="entry name" value="UDPG_MGDP_dh_C"/>
    <property type="match status" value="1"/>
</dbReference>
<dbReference type="EMBL" id="FZNR01000017">
    <property type="protein sequence ID" value="SNS50329.1"/>
    <property type="molecule type" value="Genomic_DNA"/>
</dbReference>
<evidence type="ECO:0000256" key="1">
    <source>
        <dbReference type="ARBA" id="ARBA00023002"/>
    </source>
</evidence>
<dbReference type="SUPFAM" id="SSF48179">
    <property type="entry name" value="6-phosphogluconate dehydrogenase C-terminal domain-like"/>
    <property type="match status" value="1"/>
</dbReference>
<dbReference type="Proteomes" id="UP000198415">
    <property type="component" value="Unassembled WGS sequence"/>
</dbReference>
<organism evidence="5 6">
    <name type="scientific">Actinoplanes regularis</name>
    <dbReference type="NCBI Taxonomy" id="52697"/>
    <lineage>
        <taxon>Bacteria</taxon>
        <taxon>Bacillati</taxon>
        <taxon>Actinomycetota</taxon>
        <taxon>Actinomycetes</taxon>
        <taxon>Micromonosporales</taxon>
        <taxon>Micromonosporaceae</taxon>
        <taxon>Actinoplanes</taxon>
    </lineage>
</organism>
<accession>A0A239F0B2</accession>
<dbReference type="PANTHER" id="PTHR43491">
    <property type="entry name" value="UDP-N-ACETYL-D-MANNOSAMINE DEHYDROGENASE"/>
    <property type="match status" value="1"/>
</dbReference>
<dbReference type="Gene3D" id="3.40.50.720">
    <property type="entry name" value="NAD(P)-binding Rossmann-like Domain"/>
    <property type="match status" value="2"/>
</dbReference>
<comment type="similarity">
    <text evidence="3">Belongs to the UDP-glucose/GDP-mannose dehydrogenase family.</text>
</comment>
<dbReference type="InterPro" id="IPR017476">
    <property type="entry name" value="UDP-Glc/GDP-Man"/>
</dbReference>
<dbReference type="GO" id="GO:0000271">
    <property type="term" value="P:polysaccharide biosynthetic process"/>
    <property type="evidence" value="ECO:0007669"/>
    <property type="project" value="InterPro"/>
</dbReference>
<dbReference type="OrthoDB" id="5193947at2"/>
<protein>
    <submittedName>
        <fullName evidence="5">Nucleotide sugar dehydrogenase</fullName>
    </submittedName>
</protein>
<dbReference type="SMART" id="SM00984">
    <property type="entry name" value="UDPG_MGDP_dh_C"/>
    <property type="match status" value="1"/>
</dbReference>
<feature type="domain" description="UDP-glucose/GDP-mannose dehydrogenase C-terminal" evidence="4">
    <location>
        <begin position="308"/>
        <end position="402"/>
    </location>
</feature>
<dbReference type="SUPFAM" id="SSF52413">
    <property type="entry name" value="UDP-glucose/GDP-mannose dehydrogenase C-terminal domain"/>
    <property type="match status" value="1"/>
</dbReference>
<keyword evidence="6" id="KW-1185">Reference proteome</keyword>
<evidence type="ECO:0000256" key="2">
    <source>
        <dbReference type="ARBA" id="ARBA00023027"/>
    </source>
</evidence>
<dbReference type="InterPro" id="IPR008927">
    <property type="entry name" value="6-PGluconate_DH-like_C_sf"/>
</dbReference>
<dbReference type="Pfam" id="PF03721">
    <property type="entry name" value="UDPG_MGDP_dh_N"/>
    <property type="match status" value="1"/>
</dbReference>
<dbReference type="GO" id="GO:0016616">
    <property type="term" value="F:oxidoreductase activity, acting on the CH-OH group of donors, NAD or NADP as acceptor"/>
    <property type="evidence" value="ECO:0007669"/>
    <property type="project" value="InterPro"/>
</dbReference>
<dbReference type="InterPro" id="IPR014026">
    <property type="entry name" value="UDP-Glc/GDP-Man_DH_dimer"/>
</dbReference>
<dbReference type="InterPro" id="IPR001732">
    <property type="entry name" value="UDP-Glc/GDP-Man_DH_N"/>
</dbReference>
<dbReference type="InterPro" id="IPR028359">
    <property type="entry name" value="UDP_ManNAc/GlcNAc_DH"/>
</dbReference>
<dbReference type="PANTHER" id="PTHR43491:SF1">
    <property type="entry name" value="UDP-N-ACETYL-D-MANNOSAMINE DEHYDROGENASE"/>
    <property type="match status" value="1"/>
</dbReference>
<evidence type="ECO:0000256" key="3">
    <source>
        <dbReference type="PIRNR" id="PIRNR000124"/>
    </source>
</evidence>
<dbReference type="GO" id="GO:0016628">
    <property type="term" value="F:oxidoreductase activity, acting on the CH-CH group of donors, NAD or NADP as acceptor"/>
    <property type="evidence" value="ECO:0007669"/>
    <property type="project" value="InterPro"/>
</dbReference>
<keyword evidence="2" id="KW-0520">NAD</keyword>
<keyword evidence="1" id="KW-0560">Oxidoreductase</keyword>